<evidence type="ECO:0000313" key="8">
    <source>
        <dbReference type="Proteomes" id="UP000813444"/>
    </source>
</evidence>
<dbReference type="OrthoDB" id="3056235at2759"/>
<feature type="non-terminal residue" evidence="7">
    <location>
        <position position="1"/>
    </location>
</feature>
<dbReference type="PANTHER" id="PTHR33572">
    <property type="entry name" value="SPORE DEVELOPMENT REGULATOR VOSA"/>
    <property type="match status" value="1"/>
</dbReference>
<dbReference type="Gene3D" id="2.60.40.3960">
    <property type="entry name" value="Velvet domain"/>
    <property type="match status" value="1"/>
</dbReference>
<gene>
    <name evidence="7" type="ORF">B0I35DRAFT_339572</name>
</gene>
<keyword evidence="8" id="KW-1185">Reference proteome</keyword>
<feature type="non-terminal residue" evidence="7">
    <location>
        <position position="176"/>
    </location>
</feature>
<dbReference type="PROSITE" id="PS51821">
    <property type="entry name" value="VELVET"/>
    <property type="match status" value="1"/>
</dbReference>
<accession>A0A8K0SJ13</accession>
<dbReference type="InterPro" id="IPR037525">
    <property type="entry name" value="Velvet_dom"/>
</dbReference>
<dbReference type="InterPro" id="IPR021740">
    <property type="entry name" value="Velvet"/>
</dbReference>
<sequence length="176" mass="19764">LKIHDQPKCARYCALSEKDRRTIRPEPILELIIESTRLSDPEVEKYLCFENYVVKCSILDETGKQDVSRKAEEEYRHPNLLVGSDVATASVVVNLDGGESCFFIFDDLSCRMQGSYRLKFDLVMINLRNRGTLSGAEKHRPFLATVTSDVFTTYSAGAFPGVGKRSELAHLLKAKG</sequence>
<name>A0A8K0SJ13_9HYPO</name>
<reference evidence="7" key="1">
    <citation type="journal article" date="2021" name="Nat. Commun.">
        <title>Genetic determinants of endophytism in the Arabidopsis root mycobiome.</title>
        <authorList>
            <person name="Mesny F."/>
            <person name="Miyauchi S."/>
            <person name="Thiergart T."/>
            <person name="Pickel B."/>
            <person name="Atanasova L."/>
            <person name="Karlsson M."/>
            <person name="Huettel B."/>
            <person name="Barry K.W."/>
            <person name="Haridas S."/>
            <person name="Chen C."/>
            <person name="Bauer D."/>
            <person name="Andreopoulos W."/>
            <person name="Pangilinan J."/>
            <person name="LaButti K."/>
            <person name="Riley R."/>
            <person name="Lipzen A."/>
            <person name="Clum A."/>
            <person name="Drula E."/>
            <person name="Henrissat B."/>
            <person name="Kohler A."/>
            <person name="Grigoriev I.V."/>
            <person name="Martin F.M."/>
            <person name="Hacquard S."/>
        </authorList>
    </citation>
    <scope>NUCLEOTIDE SEQUENCE</scope>
    <source>
        <strain evidence="7">MPI-CAGE-CH-0235</strain>
    </source>
</reference>
<organism evidence="7 8">
    <name type="scientific">Stachybotrys elegans</name>
    <dbReference type="NCBI Taxonomy" id="80388"/>
    <lineage>
        <taxon>Eukaryota</taxon>
        <taxon>Fungi</taxon>
        <taxon>Dikarya</taxon>
        <taxon>Ascomycota</taxon>
        <taxon>Pezizomycotina</taxon>
        <taxon>Sordariomycetes</taxon>
        <taxon>Hypocreomycetidae</taxon>
        <taxon>Hypocreales</taxon>
        <taxon>Stachybotryaceae</taxon>
        <taxon>Stachybotrys</taxon>
    </lineage>
</organism>
<evidence type="ECO:0000256" key="2">
    <source>
        <dbReference type="ARBA" id="ARBA00022969"/>
    </source>
</evidence>
<dbReference type="Proteomes" id="UP000813444">
    <property type="component" value="Unassembled WGS sequence"/>
</dbReference>
<keyword evidence="3" id="KW-0805">Transcription regulation</keyword>
<dbReference type="InterPro" id="IPR038491">
    <property type="entry name" value="Velvet_dom_sf"/>
</dbReference>
<feature type="domain" description="Velvet" evidence="6">
    <location>
        <begin position="1"/>
        <end position="176"/>
    </location>
</feature>
<evidence type="ECO:0000259" key="6">
    <source>
        <dbReference type="PROSITE" id="PS51821"/>
    </source>
</evidence>
<proteinExistence type="predicted"/>
<evidence type="ECO:0000313" key="7">
    <source>
        <dbReference type="EMBL" id="KAH7308990.1"/>
    </source>
</evidence>
<keyword evidence="5" id="KW-0539">Nucleus</keyword>
<comment type="caution">
    <text evidence="7">The sequence shown here is derived from an EMBL/GenBank/DDBJ whole genome shotgun (WGS) entry which is preliminary data.</text>
</comment>
<dbReference type="AlphaFoldDB" id="A0A8K0SJ13"/>
<evidence type="ECO:0000256" key="3">
    <source>
        <dbReference type="ARBA" id="ARBA00023015"/>
    </source>
</evidence>
<keyword evidence="4" id="KW-0804">Transcription</keyword>
<comment type="subcellular location">
    <subcellularLocation>
        <location evidence="1">Nucleus</location>
    </subcellularLocation>
</comment>
<dbReference type="GO" id="GO:0005634">
    <property type="term" value="C:nucleus"/>
    <property type="evidence" value="ECO:0007669"/>
    <property type="project" value="UniProtKB-SubCell"/>
</dbReference>
<dbReference type="GO" id="GO:0030435">
    <property type="term" value="P:sporulation resulting in formation of a cellular spore"/>
    <property type="evidence" value="ECO:0007669"/>
    <property type="project" value="UniProtKB-KW"/>
</dbReference>
<protein>
    <submittedName>
        <fullName evidence="7">Velvet factor</fullName>
    </submittedName>
</protein>
<evidence type="ECO:0000256" key="1">
    <source>
        <dbReference type="ARBA" id="ARBA00004123"/>
    </source>
</evidence>
<dbReference type="PANTHER" id="PTHR33572:SF17">
    <property type="entry name" value="SEXUAL DEVELOPMENT REGULATOR VELC"/>
    <property type="match status" value="1"/>
</dbReference>
<dbReference type="Pfam" id="PF11754">
    <property type="entry name" value="Velvet"/>
    <property type="match status" value="2"/>
</dbReference>
<evidence type="ECO:0000256" key="4">
    <source>
        <dbReference type="ARBA" id="ARBA00023163"/>
    </source>
</evidence>
<keyword evidence="2" id="KW-0749">Sporulation</keyword>
<evidence type="ECO:0000256" key="5">
    <source>
        <dbReference type="ARBA" id="ARBA00023242"/>
    </source>
</evidence>
<dbReference type="EMBL" id="JAGPNK010000014">
    <property type="protein sequence ID" value="KAH7308990.1"/>
    <property type="molecule type" value="Genomic_DNA"/>
</dbReference>